<dbReference type="PANTHER" id="PTHR42972">
    <property type="entry name" value="TOL-PAL SYSTEM PROTEIN TOLB"/>
    <property type="match status" value="1"/>
</dbReference>
<reference evidence="3" key="1">
    <citation type="submission" date="2018-08" db="EMBL/GenBank/DDBJ databases">
        <authorList>
            <person name="Zhang J."/>
            <person name="Du Z.-J."/>
        </authorList>
    </citation>
    <scope>NUCLEOTIDE SEQUENCE [LARGE SCALE GENOMIC DNA]</scope>
    <source>
        <strain evidence="3">KCTC 52655</strain>
    </source>
</reference>
<gene>
    <name evidence="2" type="ORF">DXV75_12920</name>
</gene>
<feature type="chain" id="PRO_5017588721" evidence="1">
    <location>
        <begin position="24"/>
        <end position="336"/>
    </location>
</feature>
<feature type="signal peptide" evidence="1">
    <location>
        <begin position="1"/>
        <end position="23"/>
    </location>
</feature>
<evidence type="ECO:0000313" key="2">
    <source>
        <dbReference type="EMBL" id="RDV24596.1"/>
    </source>
</evidence>
<comment type="caution">
    <text evidence="2">The sequence shown here is derived from an EMBL/GenBank/DDBJ whole genome shotgun (WGS) entry which is preliminary data.</text>
</comment>
<evidence type="ECO:0000256" key="1">
    <source>
        <dbReference type="SAM" id="SignalP"/>
    </source>
</evidence>
<dbReference type="Gene3D" id="3.40.50.1820">
    <property type="entry name" value="alpha/beta hydrolase"/>
    <property type="match status" value="2"/>
</dbReference>
<dbReference type="EMBL" id="QRHA01000009">
    <property type="protein sequence ID" value="RDV24596.1"/>
    <property type="molecule type" value="Genomic_DNA"/>
</dbReference>
<dbReference type="SUPFAM" id="SSF53474">
    <property type="entry name" value="alpha/beta-Hydrolases"/>
    <property type="match status" value="1"/>
</dbReference>
<accession>A0A3D8M4K9</accession>
<dbReference type="OrthoDB" id="505233at2"/>
<sequence>MKTLHHSMPFALLALGISAASVAQTQKLNLDLERVTVSGLSSGGYMANQFHLAFSDWVSGAGIIAAGPYYCARNDITVALGQCVDKVTAPIEVEALSAQARQWASEHKIAALDNLADSKVWLFHGSADNRVNKAVSQALYAQYQSWVNAENLVYVNDKPFAHLFPTLTNGGNCAESESPFIGQCDYDAAGQMLNHLYDDLATPDGALSGKVIEFSQTQIAGSKASTMAETGYAYVPQRCQQGDSCRVHISFHGCNQFAEAIGTQYAENTGLNRWADDNQMVVVYPQTKKSMFMPLNPQGCWDWWGYTGEDYATANGQQLQAVKAIVEGLNHKEDTQ</sequence>
<dbReference type="RefSeq" id="WP_115593842.1">
    <property type="nucleotide sequence ID" value="NZ_QRHA01000009.1"/>
</dbReference>
<proteinExistence type="predicted"/>
<evidence type="ECO:0000313" key="3">
    <source>
        <dbReference type="Proteomes" id="UP000256561"/>
    </source>
</evidence>
<keyword evidence="3" id="KW-1185">Reference proteome</keyword>
<dbReference type="AlphaFoldDB" id="A0A3D8M4K9"/>
<dbReference type="InterPro" id="IPR029058">
    <property type="entry name" value="AB_hydrolase_fold"/>
</dbReference>
<organism evidence="2 3">
    <name type="scientific">Alteromonas aestuariivivens</name>
    <dbReference type="NCBI Taxonomy" id="1938339"/>
    <lineage>
        <taxon>Bacteria</taxon>
        <taxon>Pseudomonadati</taxon>
        <taxon>Pseudomonadota</taxon>
        <taxon>Gammaproteobacteria</taxon>
        <taxon>Alteromonadales</taxon>
        <taxon>Alteromonadaceae</taxon>
        <taxon>Alteromonas/Salinimonas group</taxon>
        <taxon>Alteromonas</taxon>
    </lineage>
</organism>
<protein>
    <submittedName>
        <fullName evidence="2">Polyhydroxybutyrate depolymerase</fullName>
    </submittedName>
</protein>
<dbReference type="PANTHER" id="PTHR42972:SF8">
    <property type="entry name" value="POLYHYDROXYBUTYRATE DEPOLYMERASE"/>
    <property type="match status" value="1"/>
</dbReference>
<keyword evidence="1" id="KW-0732">Signal</keyword>
<name>A0A3D8M4K9_9ALTE</name>
<dbReference type="Proteomes" id="UP000256561">
    <property type="component" value="Unassembled WGS sequence"/>
</dbReference>